<dbReference type="OrthoDB" id="3057599at2759"/>
<feature type="transmembrane region" description="Helical" evidence="2">
    <location>
        <begin position="566"/>
        <end position="585"/>
    </location>
</feature>
<dbReference type="PANTHER" id="PTHR37544:SF3">
    <property type="entry name" value="SPRAY"/>
    <property type="match status" value="1"/>
</dbReference>
<dbReference type="PANTHER" id="PTHR37544">
    <property type="entry name" value="SPRAY-RELATED"/>
    <property type="match status" value="1"/>
</dbReference>
<feature type="transmembrane region" description="Helical" evidence="2">
    <location>
        <begin position="237"/>
        <end position="256"/>
    </location>
</feature>
<dbReference type="InterPro" id="IPR021840">
    <property type="entry name" value="DUF3433"/>
</dbReference>
<feature type="transmembrane region" description="Helical" evidence="2">
    <location>
        <begin position="529"/>
        <end position="551"/>
    </location>
</feature>
<name>A0A2J6SQH5_9HELO</name>
<dbReference type="GeneID" id="36592010"/>
<feature type="transmembrane region" description="Helical" evidence="2">
    <location>
        <begin position="407"/>
        <end position="428"/>
    </location>
</feature>
<keyword evidence="2" id="KW-1133">Transmembrane helix</keyword>
<dbReference type="STRING" id="1095630.A0A2J6SQH5"/>
<feature type="transmembrane region" description="Helical" evidence="2">
    <location>
        <begin position="168"/>
        <end position="189"/>
    </location>
</feature>
<dbReference type="InParanoid" id="A0A2J6SQH5"/>
<dbReference type="EMBL" id="KZ613895">
    <property type="protein sequence ID" value="PMD53022.1"/>
    <property type="molecule type" value="Genomic_DNA"/>
</dbReference>
<keyword evidence="2" id="KW-0812">Transmembrane</keyword>
<protein>
    <submittedName>
        <fullName evidence="3">Uncharacterized protein</fullName>
    </submittedName>
</protein>
<proteinExistence type="predicted"/>
<dbReference type="AlphaFoldDB" id="A0A2J6SQH5"/>
<organism evidence="3 4">
    <name type="scientific">Hyaloscypha bicolor E</name>
    <dbReference type="NCBI Taxonomy" id="1095630"/>
    <lineage>
        <taxon>Eukaryota</taxon>
        <taxon>Fungi</taxon>
        <taxon>Dikarya</taxon>
        <taxon>Ascomycota</taxon>
        <taxon>Pezizomycotina</taxon>
        <taxon>Leotiomycetes</taxon>
        <taxon>Helotiales</taxon>
        <taxon>Hyaloscyphaceae</taxon>
        <taxon>Hyaloscypha</taxon>
        <taxon>Hyaloscypha bicolor</taxon>
    </lineage>
</organism>
<evidence type="ECO:0000313" key="3">
    <source>
        <dbReference type="EMBL" id="PMD53022.1"/>
    </source>
</evidence>
<accession>A0A2J6SQH5</accession>
<sequence length="706" mass="78507">MERPTEPTMGVATAPDMSQEYVSSVKTTSKGSSTCLSEEKTASENGNCVLTEPVRGVVPVLRERRSSNSPESASFKEVNMKNDINGVSVAANRLKYFDYVPIKTSIAVAEGYPKLDFKPFVLRKFFLAATLLFFSACLGGIITLILIAHNKTHYLRVHTLSTSLAFRYVPVAIGTLTIIWWRSIMTALARTTQYISMAGQNNHEKAHHRLQRTLLNEYATTAFNPANVMGVARNGHWLLFICLVLQVMMMILLVPLKASFVLITAGSDGWTVAVLYEVGLWDRETGLKWDPVTIADQVALVQGSNIFPMLEGLEFATPRECSSILATRSSHFGTLRLGYWMHRCNDSPAASNVKSSLNSNNKGGSNIGAYTYRVAEINELQLDFGQVRLPSSVNYRYRSALWAVNDISLSAFGMILTVLIVLITAGLAKHRIQAGFKDTFMLLTPSTVHMTVATLHSFEASFLLRFIPVLLMNLSSCIWDMADMFYRITEPFASMREPGPAAANLLLDYPSTAPVAITIKAIQNGHWRVALCSTFSLLANIPPIIATSIFVGTPTPDGVAISIEPINFWVFYVLLIVYLVFLVILRPTPSYRLPRVVRNLCDVLSYCYASTFLDDLGTDGKPIFAAQEKDDQKVHLESRIHLAKKEYQFGLYLGEDGKRHIGFDVAVRDDANRGPVEVQTFDPGWGIRGLGMWSLWRKPKILKETV</sequence>
<feature type="region of interest" description="Disordered" evidence="1">
    <location>
        <begin position="1"/>
        <end position="40"/>
    </location>
</feature>
<dbReference type="Pfam" id="PF11915">
    <property type="entry name" value="DUF3433"/>
    <property type="match status" value="2"/>
</dbReference>
<evidence type="ECO:0000256" key="2">
    <source>
        <dbReference type="SAM" id="Phobius"/>
    </source>
</evidence>
<keyword evidence="4" id="KW-1185">Reference proteome</keyword>
<feature type="transmembrane region" description="Helical" evidence="2">
    <location>
        <begin position="125"/>
        <end position="148"/>
    </location>
</feature>
<gene>
    <name evidence="3" type="ORF">K444DRAFT_635933</name>
</gene>
<feature type="compositionally biased region" description="Low complexity" evidence="1">
    <location>
        <begin position="22"/>
        <end position="34"/>
    </location>
</feature>
<dbReference type="Proteomes" id="UP000235371">
    <property type="component" value="Unassembled WGS sequence"/>
</dbReference>
<evidence type="ECO:0000313" key="4">
    <source>
        <dbReference type="Proteomes" id="UP000235371"/>
    </source>
</evidence>
<evidence type="ECO:0000256" key="1">
    <source>
        <dbReference type="SAM" id="MobiDB-lite"/>
    </source>
</evidence>
<dbReference type="RefSeq" id="XP_024729926.1">
    <property type="nucleotide sequence ID" value="XM_024883933.1"/>
</dbReference>
<reference evidence="3 4" key="1">
    <citation type="submission" date="2016-04" db="EMBL/GenBank/DDBJ databases">
        <title>A degradative enzymes factory behind the ericoid mycorrhizal symbiosis.</title>
        <authorList>
            <consortium name="DOE Joint Genome Institute"/>
            <person name="Martino E."/>
            <person name="Morin E."/>
            <person name="Grelet G."/>
            <person name="Kuo A."/>
            <person name="Kohler A."/>
            <person name="Daghino S."/>
            <person name="Barry K."/>
            <person name="Choi C."/>
            <person name="Cichocki N."/>
            <person name="Clum A."/>
            <person name="Copeland A."/>
            <person name="Hainaut M."/>
            <person name="Haridas S."/>
            <person name="Labutti K."/>
            <person name="Lindquist E."/>
            <person name="Lipzen A."/>
            <person name="Khouja H.-R."/>
            <person name="Murat C."/>
            <person name="Ohm R."/>
            <person name="Olson A."/>
            <person name="Spatafora J."/>
            <person name="Veneault-Fourrey C."/>
            <person name="Henrissat B."/>
            <person name="Grigoriev I."/>
            <person name="Martin F."/>
            <person name="Perotto S."/>
        </authorList>
    </citation>
    <scope>NUCLEOTIDE SEQUENCE [LARGE SCALE GENOMIC DNA]</scope>
    <source>
        <strain evidence="3 4">E</strain>
    </source>
</reference>
<feature type="transmembrane region" description="Helical" evidence="2">
    <location>
        <begin position="464"/>
        <end position="486"/>
    </location>
</feature>
<keyword evidence="2" id="KW-0472">Membrane</keyword>